<reference evidence="1" key="1">
    <citation type="journal article" date="2014" name="Front. Microbiol.">
        <title>High frequency of phylogenetically diverse reductive dehalogenase-homologous genes in deep subseafloor sedimentary metagenomes.</title>
        <authorList>
            <person name="Kawai M."/>
            <person name="Futagami T."/>
            <person name="Toyoda A."/>
            <person name="Takaki Y."/>
            <person name="Nishi S."/>
            <person name="Hori S."/>
            <person name="Arai W."/>
            <person name="Tsubouchi T."/>
            <person name="Morono Y."/>
            <person name="Uchiyama I."/>
            <person name="Ito T."/>
            <person name="Fujiyama A."/>
            <person name="Inagaki F."/>
            <person name="Takami H."/>
        </authorList>
    </citation>
    <scope>NUCLEOTIDE SEQUENCE</scope>
    <source>
        <strain evidence="1">Expedition CK06-06</strain>
    </source>
</reference>
<accession>X1QY71</accession>
<dbReference type="AlphaFoldDB" id="X1QY71"/>
<dbReference type="Gene3D" id="3.90.550.10">
    <property type="entry name" value="Spore Coat Polysaccharide Biosynthesis Protein SpsA, Chain A"/>
    <property type="match status" value="1"/>
</dbReference>
<protein>
    <submittedName>
        <fullName evidence="1">Uncharacterized protein</fullName>
    </submittedName>
</protein>
<gene>
    <name evidence="1" type="ORF">S12H4_21983</name>
</gene>
<dbReference type="EMBL" id="BARW01011386">
    <property type="protein sequence ID" value="GAI73238.1"/>
    <property type="molecule type" value="Genomic_DNA"/>
</dbReference>
<feature type="non-terminal residue" evidence="1">
    <location>
        <position position="181"/>
    </location>
</feature>
<sequence length="181" mass="21375">MDKVEKIEQSLITKAKIERRIKANRIIGRIVFRNHFSSHPGRHSWDLCGHPVYRWTFKAAMDCKYLEKITVWTEVEEALEMARKMSDKFVTFKRSIEECKEPAWRIVDDLKTPTSRIPLWGITPEMIEEKLGFQPTLQVNFSVCHPLETTESINKLVEKYFEDDMAERVYLVYKAEIGYVT</sequence>
<organism evidence="1">
    <name type="scientific">marine sediment metagenome</name>
    <dbReference type="NCBI Taxonomy" id="412755"/>
    <lineage>
        <taxon>unclassified sequences</taxon>
        <taxon>metagenomes</taxon>
        <taxon>ecological metagenomes</taxon>
    </lineage>
</organism>
<dbReference type="InterPro" id="IPR029044">
    <property type="entry name" value="Nucleotide-diphossugar_trans"/>
</dbReference>
<comment type="caution">
    <text evidence="1">The sequence shown here is derived from an EMBL/GenBank/DDBJ whole genome shotgun (WGS) entry which is preliminary data.</text>
</comment>
<proteinExistence type="predicted"/>
<name>X1QY71_9ZZZZ</name>
<evidence type="ECO:0000313" key="1">
    <source>
        <dbReference type="EMBL" id="GAI73238.1"/>
    </source>
</evidence>